<feature type="domain" description="VOC" evidence="1">
    <location>
        <begin position="36"/>
        <end position="140"/>
    </location>
</feature>
<dbReference type="AlphaFoldDB" id="A0A370KIR1"/>
<organism evidence="2 3">
    <name type="scientific">Rhizobium grahamii</name>
    <dbReference type="NCBI Taxonomy" id="1120045"/>
    <lineage>
        <taxon>Bacteria</taxon>
        <taxon>Pseudomonadati</taxon>
        <taxon>Pseudomonadota</taxon>
        <taxon>Alphaproteobacteria</taxon>
        <taxon>Hyphomicrobiales</taxon>
        <taxon>Rhizobiaceae</taxon>
        <taxon>Rhizobium/Agrobacterium group</taxon>
        <taxon>Rhizobium</taxon>
    </lineage>
</organism>
<reference evidence="2 3" key="1">
    <citation type="submission" date="2017-03" db="EMBL/GenBank/DDBJ databases">
        <title>Genome analysis of Rhizobial strains effectives or ineffectives for nitrogen fixation isolated from bean seeds.</title>
        <authorList>
            <person name="Peralta H."/>
            <person name="Aguilar-Vera A."/>
            <person name="Mora Y."/>
            <person name="Vargas-Lagunas C."/>
            <person name="Girard L."/>
            <person name="Mora J."/>
        </authorList>
    </citation>
    <scope>NUCLEOTIDE SEQUENCE [LARGE SCALE GENOMIC DNA]</scope>
    <source>
        <strain evidence="2 3">CCGM3</strain>
    </source>
</reference>
<dbReference type="Gene3D" id="3.10.180.10">
    <property type="entry name" value="2,3-Dihydroxybiphenyl 1,2-Dioxygenase, domain 1"/>
    <property type="match status" value="1"/>
</dbReference>
<dbReference type="SUPFAM" id="SSF54593">
    <property type="entry name" value="Glyoxalase/Bleomycin resistance protein/Dihydroxybiphenyl dioxygenase"/>
    <property type="match status" value="1"/>
</dbReference>
<protein>
    <submittedName>
        <fullName evidence="2">Bleomycin resistance protein</fullName>
    </submittedName>
</protein>
<proteinExistence type="predicted"/>
<evidence type="ECO:0000259" key="1">
    <source>
        <dbReference type="PROSITE" id="PS51819"/>
    </source>
</evidence>
<accession>A0A370KIR1</accession>
<dbReference type="EMBL" id="NAAC01000031">
    <property type="protein sequence ID" value="RDJ05757.1"/>
    <property type="molecule type" value="Genomic_DNA"/>
</dbReference>
<dbReference type="Pfam" id="PF00903">
    <property type="entry name" value="Glyoxalase"/>
    <property type="match status" value="1"/>
</dbReference>
<sequence length="159" mass="17407">MDGREGRFLRDLQTISTTSHVGNARSRNLQQPLFKDVDCVLLRVPDLQSALPFYEESLGHQLMWRSDVAAGLSIIGSKTELVLHTKAGPEVDMLVQDLDEAVRRFREAGGTVLNDPFDLPIGRAAVVQDPFGNVLVLLDQSKGKLVTDHDGRVTGTTGV</sequence>
<name>A0A370KIR1_9HYPH</name>
<dbReference type="Proteomes" id="UP000254939">
    <property type="component" value="Unassembled WGS sequence"/>
</dbReference>
<dbReference type="PROSITE" id="PS51819">
    <property type="entry name" value="VOC"/>
    <property type="match status" value="1"/>
</dbReference>
<dbReference type="InterPro" id="IPR037523">
    <property type="entry name" value="VOC_core"/>
</dbReference>
<evidence type="ECO:0000313" key="2">
    <source>
        <dbReference type="EMBL" id="RDJ05757.1"/>
    </source>
</evidence>
<comment type="caution">
    <text evidence="2">The sequence shown here is derived from an EMBL/GenBank/DDBJ whole genome shotgun (WGS) entry which is preliminary data.</text>
</comment>
<dbReference type="InterPro" id="IPR004360">
    <property type="entry name" value="Glyas_Fos-R_dOase_dom"/>
</dbReference>
<dbReference type="InterPro" id="IPR029068">
    <property type="entry name" value="Glyas_Bleomycin-R_OHBP_Dase"/>
</dbReference>
<evidence type="ECO:0000313" key="3">
    <source>
        <dbReference type="Proteomes" id="UP000254939"/>
    </source>
</evidence>
<gene>
    <name evidence="2" type="ORF">B5K06_25315</name>
</gene>